<proteinExistence type="inferred from homology"/>
<evidence type="ECO:0000256" key="10">
    <source>
        <dbReference type="ARBA" id="ARBA00023128"/>
    </source>
</evidence>
<dbReference type="PANTHER" id="PTHR45624">
    <property type="entry name" value="MITOCHONDRIAL BASIC AMINO ACIDS TRANSPORTER-RELATED"/>
    <property type="match status" value="1"/>
</dbReference>
<evidence type="ECO:0000256" key="6">
    <source>
        <dbReference type="ARBA" id="ARBA00022737"/>
    </source>
</evidence>
<evidence type="ECO:0000256" key="11">
    <source>
        <dbReference type="ARBA" id="ARBA00023136"/>
    </source>
</evidence>
<reference evidence="20" key="1">
    <citation type="submission" date="2019-10" db="EMBL/GenBank/DDBJ databases">
        <title>The sequence and de novo assembly of the wild yak genome.</title>
        <authorList>
            <person name="Liu Y."/>
        </authorList>
    </citation>
    <scope>NUCLEOTIDE SEQUENCE [LARGE SCALE GENOMIC DNA]</scope>
    <source>
        <strain evidence="20">WY2019</strain>
    </source>
</reference>
<evidence type="ECO:0000256" key="19">
    <source>
        <dbReference type="SAM" id="MobiDB-lite"/>
    </source>
</evidence>
<keyword evidence="4 18" id="KW-0813">Transport</keyword>
<dbReference type="GO" id="GO:0005741">
    <property type="term" value="C:mitochondrial outer membrane"/>
    <property type="evidence" value="ECO:0007669"/>
    <property type="project" value="UniProtKB-SubCell"/>
</dbReference>
<feature type="repeat" description="Solcar" evidence="17">
    <location>
        <begin position="1"/>
        <end position="80"/>
    </location>
</feature>
<evidence type="ECO:0000313" key="20">
    <source>
        <dbReference type="EMBL" id="MXQ87487.1"/>
    </source>
</evidence>
<evidence type="ECO:0000256" key="5">
    <source>
        <dbReference type="ARBA" id="ARBA00022692"/>
    </source>
</evidence>
<name>A0A6B0RFQ8_9CETA</name>
<comment type="caution">
    <text evidence="20">The sequence shown here is derived from an EMBL/GenBank/DDBJ whole genome shotgun (WGS) entry which is preliminary data.</text>
</comment>
<comment type="function">
    <text evidence="14">Mitochondrial NAD(+) transporter that acts as a 'metabolic gate' in hepatic lipogenesis. Provides NAD(+) substrate to mitochondrial SIRT3 deacetylase and enables its NAD(+)-dependent activities in mitochondrial energy metabolism. This triggers downstream activation of PRKAA1/AMPK-alpha signaling cascade that negatively regulates sterol regulatory element-binding protein (SREBP) transcriptional activities and ATP-consuming lipogenesis to restore cellular energy balance. May transport other mitochondrial metabolites having an aromatic nucleotide and phosphate groups, such as acetyl-CoA. Does not transport amino acids. The transport mechanism remains to be elucidated.</text>
</comment>
<accession>A0A6B0RFQ8</accession>
<evidence type="ECO:0000256" key="16">
    <source>
        <dbReference type="ARBA" id="ARBA00081036"/>
    </source>
</evidence>
<dbReference type="Gene3D" id="1.50.40.10">
    <property type="entry name" value="Mitochondrial carrier domain"/>
    <property type="match status" value="2"/>
</dbReference>
<protein>
    <recommendedName>
        <fullName evidence="15">Solute carrier family 25 member 47</fullName>
    </recommendedName>
    <alternativeName>
        <fullName evidence="16">Mitochondrial NAD(+) transporter SLC25A47</fullName>
    </alternativeName>
</protein>
<dbReference type="Proteomes" id="UP000322234">
    <property type="component" value="Unassembled WGS sequence"/>
</dbReference>
<keyword evidence="10" id="KW-0496">Mitochondrion</keyword>
<dbReference type="EMBL" id="VBQZ03000038">
    <property type="protein sequence ID" value="MXQ87487.1"/>
    <property type="molecule type" value="Genomic_DNA"/>
</dbReference>
<keyword evidence="21" id="KW-1185">Reference proteome</keyword>
<keyword evidence="6" id="KW-0677">Repeat</keyword>
<evidence type="ECO:0000256" key="15">
    <source>
        <dbReference type="ARBA" id="ARBA00070489"/>
    </source>
</evidence>
<evidence type="ECO:0000256" key="18">
    <source>
        <dbReference type="RuleBase" id="RU000488"/>
    </source>
</evidence>
<evidence type="ECO:0000256" key="17">
    <source>
        <dbReference type="PROSITE-ProRule" id="PRU00282"/>
    </source>
</evidence>
<keyword evidence="9" id="KW-1133">Transmembrane helix</keyword>
<keyword evidence="8" id="KW-0999">Mitochondrion inner membrane</keyword>
<dbReference type="InterPro" id="IPR050567">
    <property type="entry name" value="Mitochondrial_Carrier"/>
</dbReference>
<evidence type="ECO:0000256" key="4">
    <source>
        <dbReference type="ARBA" id="ARBA00022448"/>
    </source>
</evidence>
<keyword evidence="7" id="KW-1000">Mitochondrion outer membrane</keyword>
<evidence type="ECO:0000256" key="14">
    <source>
        <dbReference type="ARBA" id="ARBA00053322"/>
    </source>
</evidence>
<dbReference type="PANTHER" id="PTHR45624:SF3">
    <property type="entry name" value="SOLUTE CARRIER FAMILY 25 MEMBER 47"/>
    <property type="match status" value="1"/>
</dbReference>
<gene>
    <name evidence="20" type="ORF">E5288_WYG000091</name>
</gene>
<sequence length="316" mass="34021">MDFVAGAIGGVCGVAVGYPLDTVKVRIQTEAKYTGIWDCVRDTYHRERVRGFYRGLSLPVCTVSLVSSVSFGTYRHCLAHICRVRYGSADAKPAKTDITLSGFASGLVRVFLTSPTEVAKVRLQTQTQAQQRRRPSASGPLVPLAAPPPCPVPPAGLLPGPRYRGPLHCLATVAREEGLRGLYKGSSALLFRDGHSFATYFLSYATLCEWLTPAGQSRPAAAALGLGALGALGRASPLPRAPRGSAARAQARLQADGRGRQRYRGLLHCVLTSIREEGPRVLFKGLLLNCCRAFPVNMVVFVAYEAVLRLTRGLLT</sequence>
<evidence type="ECO:0000256" key="7">
    <source>
        <dbReference type="ARBA" id="ARBA00022787"/>
    </source>
</evidence>
<dbReference type="Pfam" id="PF00153">
    <property type="entry name" value="Mito_carr"/>
    <property type="match status" value="3"/>
</dbReference>
<dbReference type="InterPro" id="IPR018108">
    <property type="entry name" value="MCP_transmembrane"/>
</dbReference>
<feature type="compositionally biased region" description="Low complexity" evidence="19">
    <location>
        <begin position="125"/>
        <end position="144"/>
    </location>
</feature>
<dbReference type="SUPFAM" id="SSF103506">
    <property type="entry name" value="Mitochondrial carrier"/>
    <property type="match status" value="1"/>
</dbReference>
<evidence type="ECO:0000256" key="8">
    <source>
        <dbReference type="ARBA" id="ARBA00022792"/>
    </source>
</evidence>
<comment type="subcellular location">
    <subcellularLocation>
        <location evidence="2">Mitochondrion inner membrane</location>
        <topology evidence="2">Multi-pass membrane protein</topology>
    </subcellularLocation>
    <subcellularLocation>
        <location evidence="1">Mitochondrion outer membrane</location>
    </subcellularLocation>
</comment>
<dbReference type="GO" id="GO:0005743">
    <property type="term" value="C:mitochondrial inner membrane"/>
    <property type="evidence" value="ECO:0007669"/>
    <property type="project" value="UniProtKB-SubCell"/>
</dbReference>
<keyword evidence="5 17" id="KW-0812">Transmembrane</keyword>
<organism evidence="20 21">
    <name type="scientific">Bos mutus</name>
    <name type="common">wild yak</name>
    <dbReference type="NCBI Taxonomy" id="72004"/>
    <lineage>
        <taxon>Eukaryota</taxon>
        <taxon>Metazoa</taxon>
        <taxon>Chordata</taxon>
        <taxon>Craniata</taxon>
        <taxon>Vertebrata</taxon>
        <taxon>Euteleostomi</taxon>
        <taxon>Mammalia</taxon>
        <taxon>Eutheria</taxon>
        <taxon>Laurasiatheria</taxon>
        <taxon>Artiodactyla</taxon>
        <taxon>Ruminantia</taxon>
        <taxon>Pecora</taxon>
        <taxon>Bovidae</taxon>
        <taxon>Bovinae</taxon>
        <taxon>Bos</taxon>
    </lineage>
</organism>
<comment type="catalytic activity">
    <reaction evidence="12">
        <text>NAD(+)(in) = NAD(+)(out)</text>
        <dbReference type="Rhea" id="RHEA:65408"/>
        <dbReference type="ChEBI" id="CHEBI:57540"/>
    </reaction>
</comment>
<dbReference type="InterPro" id="IPR023395">
    <property type="entry name" value="MCP_dom_sf"/>
</dbReference>
<dbReference type="PROSITE" id="PS50920">
    <property type="entry name" value="SOLCAR"/>
    <property type="match status" value="3"/>
</dbReference>
<dbReference type="FunFam" id="1.50.40.10:FF:000072">
    <property type="entry name" value="solute carrier family 25 member 47"/>
    <property type="match status" value="1"/>
</dbReference>
<evidence type="ECO:0000256" key="12">
    <source>
        <dbReference type="ARBA" id="ARBA00050469"/>
    </source>
</evidence>
<dbReference type="FunFam" id="1.50.40.10:FF:000069">
    <property type="entry name" value="Solute carrier family 25 member 47"/>
    <property type="match status" value="1"/>
</dbReference>
<feature type="region of interest" description="Disordered" evidence="19">
    <location>
        <begin position="125"/>
        <end position="145"/>
    </location>
</feature>
<evidence type="ECO:0000313" key="21">
    <source>
        <dbReference type="Proteomes" id="UP000322234"/>
    </source>
</evidence>
<evidence type="ECO:0000256" key="13">
    <source>
        <dbReference type="ARBA" id="ARBA00052765"/>
    </source>
</evidence>
<comment type="similarity">
    <text evidence="3 18">Belongs to the mitochondrial carrier (TC 2.A.29) family.</text>
</comment>
<evidence type="ECO:0000256" key="2">
    <source>
        <dbReference type="ARBA" id="ARBA00004448"/>
    </source>
</evidence>
<evidence type="ECO:0000256" key="1">
    <source>
        <dbReference type="ARBA" id="ARBA00004294"/>
    </source>
</evidence>
<keyword evidence="11 17" id="KW-0472">Membrane</keyword>
<feature type="repeat" description="Solcar" evidence="17">
    <location>
        <begin position="93"/>
        <end position="210"/>
    </location>
</feature>
<dbReference type="AlphaFoldDB" id="A0A6B0RFQ8"/>
<evidence type="ECO:0000256" key="9">
    <source>
        <dbReference type="ARBA" id="ARBA00022989"/>
    </source>
</evidence>
<dbReference type="GO" id="GO:0022857">
    <property type="term" value="F:transmembrane transporter activity"/>
    <property type="evidence" value="ECO:0007669"/>
    <property type="project" value="TreeGrafter"/>
</dbReference>
<evidence type="ECO:0000256" key="3">
    <source>
        <dbReference type="ARBA" id="ARBA00006375"/>
    </source>
</evidence>
<feature type="repeat" description="Solcar" evidence="17">
    <location>
        <begin position="219"/>
        <end position="310"/>
    </location>
</feature>
<comment type="catalytic activity">
    <reaction evidence="13">
        <text>acetyl-CoA(in) = acetyl-CoA(out)</text>
        <dbReference type="Rhea" id="RHEA:75039"/>
        <dbReference type="ChEBI" id="CHEBI:57288"/>
    </reaction>
</comment>